<dbReference type="PRINTS" id="PR00385">
    <property type="entry name" value="P450"/>
</dbReference>
<evidence type="ECO:0000256" key="1">
    <source>
        <dbReference type="ARBA" id="ARBA00001971"/>
    </source>
</evidence>
<dbReference type="PANTHER" id="PTHR24279">
    <property type="entry name" value="CYTOCHROME P450"/>
    <property type="match status" value="1"/>
</dbReference>
<dbReference type="CDD" id="cd11054">
    <property type="entry name" value="CYP24A1-like"/>
    <property type="match status" value="1"/>
</dbReference>
<comment type="caution">
    <text evidence="10">The sequence shown here is derived from an EMBL/GenBank/DDBJ whole genome shotgun (WGS) entry which is preliminary data.</text>
</comment>
<evidence type="ECO:0000256" key="5">
    <source>
        <dbReference type="ARBA" id="ARBA00023002"/>
    </source>
</evidence>
<evidence type="ECO:0000256" key="3">
    <source>
        <dbReference type="ARBA" id="ARBA00022617"/>
    </source>
</evidence>
<dbReference type="GO" id="GO:0004497">
    <property type="term" value="F:monooxygenase activity"/>
    <property type="evidence" value="ECO:0007669"/>
    <property type="project" value="UniProtKB-KW"/>
</dbReference>
<dbReference type="PROSITE" id="PS00086">
    <property type="entry name" value="CYTOCHROME_P450"/>
    <property type="match status" value="1"/>
</dbReference>
<comment type="cofactor">
    <cofactor evidence="1 8">
        <name>heme</name>
        <dbReference type="ChEBI" id="CHEBI:30413"/>
    </cofactor>
</comment>
<evidence type="ECO:0000313" key="11">
    <source>
        <dbReference type="Proteomes" id="UP001107558"/>
    </source>
</evidence>
<keyword evidence="11" id="KW-1185">Reference proteome</keyword>
<dbReference type="InterPro" id="IPR001128">
    <property type="entry name" value="Cyt_P450"/>
</dbReference>
<evidence type="ECO:0000256" key="8">
    <source>
        <dbReference type="PIRSR" id="PIRSR602401-1"/>
    </source>
</evidence>
<keyword evidence="6 8" id="KW-0408">Iron</keyword>
<reference evidence="10" key="1">
    <citation type="submission" date="2021-03" db="EMBL/GenBank/DDBJ databases">
        <title>Chromosome level genome of the anhydrobiotic midge Polypedilum vanderplanki.</title>
        <authorList>
            <person name="Yoshida Y."/>
            <person name="Kikawada T."/>
            <person name="Gusev O."/>
        </authorList>
    </citation>
    <scope>NUCLEOTIDE SEQUENCE</scope>
    <source>
        <strain evidence="10">NIAS01</strain>
        <tissue evidence="10">Whole body or cell culture</tissue>
    </source>
</reference>
<keyword evidence="4 8" id="KW-0479">Metal-binding</keyword>
<dbReference type="GO" id="GO:0005506">
    <property type="term" value="F:iron ion binding"/>
    <property type="evidence" value="ECO:0007669"/>
    <property type="project" value="InterPro"/>
</dbReference>
<dbReference type="GO" id="GO:0016705">
    <property type="term" value="F:oxidoreductase activity, acting on paired donors, with incorporation or reduction of molecular oxygen"/>
    <property type="evidence" value="ECO:0007669"/>
    <property type="project" value="InterPro"/>
</dbReference>
<evidence type="ECO:0000313" key="10">
    <source>
        <dbReference type="EMBL" id="KAG5679794.1"/>
    </source>
</evidence>
<evidence type="ECO:0008006" key="12">
    <source>
        <dbReference type="Google" id="ProtNLM"/>
    </source>
</evidence>
<dbReference type="InterPro" id="IPR050479">
    <property type="entry name" value="CYP11_CYP27_families"/>
</dbReference>
<dbReference type="InterPro" id="IPR002401">
    <property type="entry name" value="Cyt_P450_E_grp-I"/>
</dbReference>
<dbReference type="Proteomes" id="UP001107558">
    <property type="component" value="Chromosome 1"/>
</dbReference>
<evidence type="ECO:0000256" key="7">
    <source>
        <dbReference type="ARBA" id="ARBA00023033"/>
    </source>
</evidence>
<dbReference type="InterPro" id="IPR036396">
    <property type="entry name" value="Cyt_P450_sf"/>
</dbReference>
<dbReference type="FunFam" id="1.10.630.10:FF:000006">
    <property type="entry name" value="Cytochrome P450 302a1, mitochondrial"/>
    <property type="match status" value="1"/>
</dbReference>
<evidence type="ECO:0000256" key="4">
    <source>
        <dbReference type="ARBA" id="ARBA00022723"/>
    </source>
</evidence>
<organism evidence="10 11">
    <name type="scientific">Polypedilum vanderplanki</name>
    <name type="common">Sleeping chironomid midge</name>
    <dbReference type="NCBI Taxonomy" id="319348"/>
    <lineage>
        <taxon>Eukaryota</taxon>
        <taxon>Metazoa</taxon>
        <taxon>Ecdysozoa</taxon>
        <taxon>Arthropoda</taxon>
        <taxon>Hexapoda</taxon>
        <taxon>Insecta</taxon>
        <taxon>Pterygota</taxon>
        <taxon>Neoptera</taxon>
        <taxon>Endopterygota</taxon>
        <taxon>Diptera</taxon>
        <taxon>Nematocera</taxon>
        <taxon>Chironomoidea</taxon>
        <taxon>Chironomidae</taxon>
        <taxon>Chironominae</taxon>
        <taxon>Polypedilum</taxon>
        <taxon>Polypedilum</taxon>
    </lineage>
</organism>
<evidence type="ECO:0000256" key="9">
    <source>
        <dbReference type="RuleBase" id="RU000461"/>
    </source>
</evidence>
<dbReference type="SUPFAM" id="SSF48264">
    <property type="entry name" value="Cytochrome P450"/>
    <property type="match status" value="1"/>
</dbReference>
<dbReference type="Pfam" id="PF00067">
    <property type="entry name" value="p450"/>
    <property type="match status" value="1"/>
</dbReference>
<keyword evidence="7 9" id="KW-0503">Monooxygenase</keyword>
<dbReference type="OrthoDB" id="3945418at2759"/>
<dbReference type="AlphaFoldDB" id="A0A9J6CCK8"/>
<dbReference type="PRINTS" id="PR00463">
    <property type="entry name" value="EP450I"/>
</dbReference>
<protein>
    <recommendedName>
        <fullName evidence="12">Cytochrome P450</fullName>
    </recommendedName>
</protein>
<name>A0A9J6CCK8_POLVA</name>
<feature type="binding site" description="axial binding residue" evidence="8">
    <location>
        <position position="454"/>
    </location>
    <ligand>
        <name>heme</name>
        <dbReference type="ChEBI" id="CHEBI:30413"/>
    </ligand>
    <ligandPart>
        <name>Fe</name>
        <dbReference type="ChEBI" id="CHEBI:18248"/>
    </ligandPart>
</feature>
<evidence type="ECO:0000256" key="2">
    <source>
        <dbReference type="ARBA" id="ARBA00010617"/>
    </source>
</evidence>
<dbReference type="PANTHER" id="PTHR24279:SF120">
    <property type="entry name" value="CYTOCHROME P450"/>
    <property type="match status" value="1"/>
</dbReference>
<dbReference type="Gene3D" id="1.10.630.10">
    <property type="entry name" value="Cytochrome P450"/>
    <property type="match status" value="1"/>
</dbReference>
<accession>A0A9J6CCK8</accession>
<keyword evidence="3 8" id="KW-0349">Heme</keyword>
<dbReference type="GO" id="GO:0020037">
    <property type="term" value="F:heme binding"/>
    <property type="evidence" value="ECO:0007669"/>
    <property type="project" value="InterPro"/>
</dbReference>
<gene>
    <name evidence="10" type="ORF">PVAND_009332</name>
</gene>
<comment type="similarity">
    <text evidence="2 9">Belongs to the cytochrome P450 family.</text>
</comment>
<evidence type="ECO:0000256" key="6">
    <source>
        <dbReference type="ARBA" id="ARBA00023004"/>
    </source>
</evidence>
<dbReference type="EMBL" id="JADBJN010000001">
    <property type="protein sequence ID" value="KAG5679794.1"/>
    <property type="molecule type" value="Genomic_DNA"/>
</dbReference>
<keyword evidence="5 9" id="KW-0560">Oxidoreductase</keyword>
<proteinExistence type="inferred from homology"/>
<dbReference type="InterPro" id="IPR017972">
    <property type="entry name" value="Cyt_P450_CS"/>
</dbReference>
<sequence length="505" mass="58083">MLKKIFINSSILFSVRNSSTIAQKNPKPFSKIPTVSIFKLITGSLPGGKYYKKSLLDIGKSLNEEYGDILRIPSILGNDEMIIIFKADDFETVFRNEGIWPTRKALVTLKYYREKYKSDIYSNYGSILTGDGEKWYKTRTTVNPILLKPKVVESYRGIIDEVAKDLVEEMKNIRNDKSEMPGNFLDIIVAWSAESIVSVVLGKRLNMLSGRSNDENAQKLMNCIRQFLEQSAQFELGVSLWRYYESKAFKELIKVFENLTNVTSYFVNEALEKFENEKGDENVENSVFVSLLKINKEITTVMVMDALTAGVDTTALILTNLLYMLAKNPTKQEILRKEIFQFLPEKSSIPSYENMKQLSYLRACVKETFRTMPLILGSNRVIQNDVVLSGYQVPKNKNIALTFTQELVNPKYYPEPQKFIPERWLRDRTDNKCPHATESNPFSFMPFGHGSRSCIGKRIANMEIELATANIIRNFKLEWHYPDIKIRNALFNIPDSEMKIKVLDV</sequence>